<dbReference type="SMART" id="SM00256">
    <property type="entry name" value="FBOX"/>
    <property type="match status" value="1"/>
</dbReference>
<feature type="domain" description="F-box" evidence="1">
    <location>
        <begin position="36"/>
        <end position="84"/>
    </location>
</feature>
<dbReference type="Pfam" id="PF00646">
    <property type="entry name" value="F-box"/>
    <property type="match status" value="1"/>
</dbReference>
<dbReference type="PROSITE" id="PS50181">
    <property type="entry name" value="FBOX"/>
    <property type="match status" value="1"/>
</dbReference>
<dbReference type="InterPro" id="IPR053781">
    <property type="entry name" value="F-box_AtFBL13-like"/>
</dbReference>
<dbReference type="SUPFAM" id="SSF81383">
    <property type="entry name" value="F-box domain"/>
    <property type="match status" value="1"/>
</dbReference>
<dbReference type="SUPFAM" id="SSF52058">
    <property type="entry name" value="L domain-like"/>
    <property type="match status" value="1"/>
</dbReference>
<reference evidence="3" key="1">
    <citation type="submission" date="2013-09" db="EMBL/GenBank/DDBJ databases">
        <title>Corchorus olitorius genome sequencing.</title>
        <authorList>
            <person name="Alam M."/>
            <person name="Haque M.S."/>
            <person name="Islam M.S."/>
            <person name="Emdad E.M."/>
            <person name="Islam M.M."/>
            <person name="Ahmed B."/>
            <person name="Halim A."/>
            <person name="Hossen Q.M.M."/>
            <person name="Hossain M.Z."/>
            <person name="Ahmed R."/>
            <person name="Khan M.M."/>
            <person name="Islam R."/>
            <person name="Rashid M.M."/>
            <person name="Khan S.A."/>
            <person name="Rahman M.S."/>
            <person name="Alam M."/>
            <person name="Yahiya A.S."/>
            <person name="Khan M.S."/>
            <person name="Azam M.S."/>
            <person name="Haque T."/>
            <person name="Lashkar M.Z.H."/>
            <person name="Akhand A.I."/>
            <person name="Morshed G."/>
            <person name="Roy S."/>
            <person name="Uddin K.S."/>
            <person name="Rabeya T."/>
            <person name="Hossain A.S."/>
            <person name="Chowdhury A."/>
            <person name="Snigdha A.R."/>
            <person name="Mortoza M.S."/>
            <person name="Matin S.A."/>
            <person name="Hoque S.M.E."/>
            <person name="Islam M.K."/>
            <person name="Roy D.K."/>
            <person name="Haider R."/>
            <person name="Moosa M.M."/>
            <person name="Elias S.M."/>
            <person name="Hasan A.M."/>
            <person name="Jahan S."/>
            <person name="Shafiuddin M."/>
            <person name="Mahmood N."/>
            <person name="Shommy N.S."/>
        </authorList>
    </citation>
    <scope>NUCLEOTIDE SEQUENCE [LARGE SCALE GENOMIC DNA]</scope>
    <source>
        <strain evidence="3">cv. O-4</strain>
    </source>
</reference>
<proteinExistence type="predicted"/>
<dbReference type="AlphaFoldDB" id="A0A1R3K5D9"/>
<dbReference type="CDD" id="cd22160">
    <property type="entry name" value="F-box_AtFBL13-like"/>
    <property type="match status" value="1"/>
</dbReference>
<dbReference type="PANTHER" id="PTHR34223">
    <property type="entry name" value="OS11G0201299 PROTEIN"/>
    <property type="match status" value="1"/>
</dbReference>
<name>A0A1R3K5D9_9ROSI</name>
<keyword evidence="3" id="KW-1185">Reference proteome</keyword>
<gene>
    <name evidence="2" type="ORF">COLO4_11203</name>
</gene>
<dbReference type="Gene3D" id="3.80.10.10">
    <property type="entry name" value="Ribonuclease Inhibitor"/>
    <property type="match status" value="1"/>
</dbReference>
<dbReference type="PANTHER" id="PTHR34223:SF51">
    <property type="entry name" value="OS06G0556300 PROTEIN"/>
    <property type="match status" value="1"/>
</dbReference>
<accession>A0A1R3K5D9</accession>
<comment type="caution">
    <text evidence="2">The sequence shown here is derived from an EMBL/GenBank/DDBJ whole genome shotgun (WGS) entry which is preliminary data.</text>
</comment>
<dbReference type="InterPro" id="IPR032675">
    <property type="entry name" value="LRR_dom_sf"/>
</dbReference>
<dbReference type="Proteomes" id="UP000187203">
    <property type="component" value="Unassembled WGS sequence"/>
</dbReference>
<organism evidence="2 3">
    <name type="scientific">Corchorus olitorius</name>
    <dbReference type="NCBI Taxonomy" id="93759"/>
    <lineage>
        <taxon>Eukaryota</taxon>
        <taxon>Viridiplantae</taxon>
        <taxon>Streptophyta</taxon>
        <taxon>Embryophyta</taxon>
        <taxon>Tracheophyta</taxon>
        <taxon>Spermatophyta</taxon>
        <taxon>Magnoliopsida</taxon>
        <taxon>eudicotyledons</taxon>
        <taxon>Gunneridae</taxon>
        <taxon>Pentapetalae</taxon>
        <taxon>rosids</taxon>
        <taxon>malvids</taxon>
        <taxon>Malvales</taxon>
        <taxon>Malvaceae</taxon>
        <taxon>Grewioideae</taxon>
        <taxon>Apeibeae</taxon>
        <taxon>Corchorus</taxon>
    </lineage>
</organism>
<evidence type="ECO:0000313" key="2">
    <source>
        <dbReference type="EMBL" id="OMP02312.1"/>
    </source>
</evidence>
<protein>
    <recommendedName>
        <fullName evidence="1">F-box domain-containing protein</fullName>
    </recommendedName>
</protein>
<evidence type="ECO:0000259" key="1">
    <source>
        <dbReference type="PROSITE" id="PS50181"/>
    </source>
</evidence>
<dbReference type="InterPro" id="IPR053197">
    <property type="entry name" value="F-box_SCFL_complex_component"/>
</dbReference>
<sequence length="403" mass="46913">MEFDDEKQKNEHDLDENLATNFIAYDDQLSKTATSMDRLSNLPDCILHHILSYMNATYCVRTSVLSKRWNRVWASLPVIKFEGLYFNPRPTRRREYFRDLVLGFLNGRDHHAPINYLGLDLSGAYDLDSHEYDLDENFATNFLAYVDSHDIQHLAMVFSPSHKKMPAEAFPKTLFPCQLQSVKTLDLKYYDHHCPSNLELSPSPAAQTLTTLRLHHCGFWGGNSLDPFASFVNLKELYLHSCRFDHLGITFKITAPQLVRLDINLFKHVCMRWGFDDSLKLEIWAPKLQSFRCYLNCPIHLSSLHLPVLENLEIKFMHASSMSHYTYFKSLEFLMNMFEGFHHAQSVKICANTIVLLRLAKPAALERRPFPFTRLKTLTIMDRDDNIPANVMAYFLRTALWHQ</sequence>
<dbReference type="EMBL" id="AWUE01014652">
    <property type="protein sequence ID" value="OMP02312.1"/>
    <property type="molecule type" value="Genomic_DNA"/>
</dbReference>
<dbReference type="OrthoDB" id="996430at2759"/>
<dbReference type="InterPro" id="IPR001810">
    <property type="entry name" value="F-box_dom"/>
</dbReference>
<dbReference type="InterPro" id="IPR036047">
    <property type="entry name" value="F-box-like_dom_sf"/>
</dbReference>
<dbReference type="Gene3D" id="1.20.1280.50">
    <property type="match status" value="1"/>
</dbReference>
<evidence type="ECO:0000313" key="3">
    <source>
        <dbReference type="Proteomes" id="UP000187203"/>
    </source>
</evidence>